<dbReference type="eggNOG" id="ENOG5033FJH">
    <property type="taxonomic scope" value="Bacteria"/>
</dbReference>
<keyword evidence="1" id="KW-0614">Plasmid</keyword>
<keyword evidence="2" id="KW-1185">Reference proteome</keyword>
<dbReference type="EMBL" id="CP009044">
    <property type="protein sequence ID" value="AII15609.1"/>
    <property type="molecule type" value="Genomic_DNA"/>
</dbReference>
<accession>A0A076FIB1</accession>
<name>A0A076FIB1_9BACT</name>
<dbReference type="HOGENOM" id="CLU_1500839_0_0_7"/>
<evidence type="ECO:0008006" key="3">
    <source>
        <dbReference type="Google" id="ProtNLM"/>
    </source>
</evidence>
<evidence type="ECO:0000313" key="1">
    <source>
        <dbReference type="EMBL" id="AII15609.1"/>
    </source>
</evidence>
<evidence type="ECO:0000313" key="2">
    <source>
        <dbReference type="Proteomes" id="UP000028486"/>
    </source>
</evidence>
<dbReference type="Proteomes" id="UP000028486">
    <property type="component" value="Plasmid pCIG1485E"/>
</dbReference>
<proteinExistence type="predicted"/>
<reference evidence="1 2" key="1">
    <citation type="journal article" date="2014" name="Genome Announc.">
        <title>Complete Genome Sequence of Campylobacter iguaniorum Strain 1485ET, Isolated from a Bearded Dragon (Pogona vitticeps).</title>
        <authorList>
            <person name="Gilbert M.J."/>
            <person name="Miller W.G."/>
            <person name="Yee E."/>
            <person name="Kik M."/>
            <person name="Wagenaar J.A."/>
            <person name="Duim B."/>
        </authorList>
    </citation>
    <scope>NUCLEOTIDE SEQUENCE [LARGE SCALE GENOMIC DNA]</scope>
    <source>
        <strain evidence="1 2">1485E</strain>
        <plasmid evidence="1">pCIG1485E</plasmid>
    </source>
</reference>
<dbReference type="KEGG" id="caj:CIG1485E_a0084"/>
<organism evidence="1 2">
    <name type="scientific">Campylobacter iguaniorum</name>
    <dbReference type="NCBI Taxonomy" id="1244531"/>
    <lineage>
        <taxon>Bacteria</taxon>
        <taxon>Pseudomonadati</taxon>
        <taxon>Campylobacterota</taxon>
        <taxon>Epsilonproteobacteria</taxon>
        <taxon>Campylobacterales</taxon>
        <taxon>Campylobacteraceae</taxon>
        <taxon>Campylobacter</taxon>
    </lineage>
</organism>
<sequence>MRNIDPRLEARLKKLYALAKQGVGGEAINAQKLLEDLLAKHDMTLDMLIDTETKKYYFTYKTEFEKDLLFRIVSNIKEESNFSYLQRKGQRKIGFELTAYEYIEVEIQREAYTESWRKYLEQAQSAFIVANRLTYYSSKNREPKEDKPLTPEEYAEIQRILQMSMGVPNPEFKRNLLEG</sequence>
<gene>
    <name evidence="1" type="ORF">CIG1485E_a0084</name>
</gene>
<protein>
    <recommendedName>
        <fullName evidence="3">DUF2786 domain-containing protein</fullName>
    </recommendedName>
</protein>
<dbReference type="OrthoDB" id="64309at2"/>
<dbReference type="RefSeq" id="WP_041572725.1">
    <property type="nucleotide sequence ID" value="NZ_CP009044.1"/>
</dbReference>
<geneLocation type="plasmid" evidence="1 2">
    <name>pCIG1485E</name>
</geneLocation>
<dbReference type="AlphaFoldDB" id="A0A076FIB1"/>